<comment type="similarity">
    <text evidence="2">Belongs to the DIPK family.</text>
</comment>
<protein>
    <submittedName>
        <fullName evidence="8 9">Divergent protein kinase domain 2A-like</fullName>
    </submittedName>
</protein>
<accession>A0A6J1TDE6</accession>
<dbReference type="RefSeq" id="XP_026291524.1">
    <property type="nucleotide sequence ID" value="XM_026435739.2"/>
</dbReference>
<evidence type="ECO:0000256" key="3">
    <source>
        <dbReference type="ARBA" id="ARBA00022525"/>
    </source>
</evidence>
<sequence length="441" mass="49530">MKRHQHHIMFAIRGVIRKLGIRRLSLGLVLGLVSLVFFQTCIHPNERDILELHKCPACYGVSLCSEILHGPSEISISFDFLGRLGVLANIIATKNVFSGLLKDKKVIIKRLGHRSELQHLDSKICLAMGYQKSCGPKLKEVVLKVPSIRDSIERLLNESKDFNEFRLRLCPSMEHVDNLFSSTLPKINGSHHGRLVNDGATAHIWTLLLINPEPLLLQIMRAEDGWPVPHYLGACGRIAVTLHAGEPLTDFLSRSWPERAGLSLQLLLAADRFTFSHPQFAFYLLDISSDNIVVNEKGKLSFVDLEHLVVVDRHPTYIPDAWNESHISEVYDDCPGCNTFSSDSLCQHHISDHNHHVICEQLLGPGMGSSGNSLPGGLLHSIPLDIQKQYPQLEVFLNECSSGKGKDHIHSARRLRDLLNIASKENPLFGDQTLLQTWKYF</sequence>
<evidence type="ECO:0000313" key="9">
    <source>
        <dbReference type="RefSeq" id="XP_052120963.1"/>
    </source>
</evidence>
<gene>
    <name evidence="8 9" type="primary">LOC113216042</name>
</gene>
<dbReference type="OrthoDB" id="10035316at2759"/>
<comment type="subcellular location">
    <subcellularLocation>
        <location evidence="1">Secreted</location>
    </subcellularLocation>
</comment>
<evidence type="ECO:0000259" key="6">
    <source>
        <dbReference type="Pfam" id="PF12260"/>
    </source>
</evidence>
<evidence type="ECO:0000313" key="8">
    <source>
        <dbReference type="RefSeq" id="XP_026291524.1"/>
    </source>
</evidence>
<feature type="transmembrane region" description="Helical" evidence="5">
    <location>
        <begin position="21"/>
        <end position="38"/>
    </location>
</feature>
<dbReference type="PANTHER" id="PTHR32073">
    <property type="entry name" value="GH11358P"/>
    <property type="match status" value="1"/>
</dbReference>
<evidence type="ECO:0000256" key="1">
    <source>
        <dbReference type="ARBA" id="ARBA00004613"/>
    </source>
</evidence>
<dbReference type="GeneID" id="113216042"/>
<name>A0A6J1TDE6_FRAOC</name>
<evidence type="ECO:0000256" key="5">
    <source>
        <dbReference type="SAM" id="Phobius"/>
    </source>
</evidence>
<dbReference type="GO" id="GO:0005576">
    <property type="term" value="C:extracellular region"/>
    <property type="evidence" value="ECO:0007669"/>
    <property type="project" value="UniProtKB-SubCell"/>
</dbReference>
<dbReference type="InterPro" id="IPR022049">
    <property type="entry name" value="FAM69_kinase_dom"/>
</dbReference>
<organism evidence="7 8">
    <name type="scientific">Frankliniella occidentalis</name>
    <name type="common">Western flower thrips</name>
    <name type="synonym">Euthrips occidentalis</name>
    <dbReference type="NCBI Taxonomy" id="133901"/>
    <lineage>
        <taxon>Eukaryota</taxon>
        <taxon>Metazoa</taxon>
        <taxon>Ecdysozoa</taxon>
        <taxon>Arthropoda</taxon>
        <taxon>Hexapoda</taxon>
        <taxon>Insecta</taxon>
        <taxon>Pterygota</taxon>
        <taxon>Neoptera</taxon>
        <taxon>Paraneoptera</taxon>
        <taxon>Thysanoptera</taxon>
        <taxon>Terebrantia</taxon>
        <taxon>Thripoidea</taxon>
        <taxon>Thripidae</taxon>
        <taxon>Frankliniella</taxon>
    </lineage>
</organism>
<dbReference type="AlphaFoldDB" id="A0A6J1TDE6"/>
<keyword evidence="7" id="KW-1185">Reference proteome</keyword>
<reference evidence="8 9" key="1">
    <citation type="submission" date="2025-04" db="UniProtKB">
        <authorList>
            <consortium name="RefSeq"/>
        </authorList>
    </citation>
    <scope>IDENTIFICATION</scope>
    <source>
        <tissue evidence="8 9">Whole organism</tissue>
    </source>
</reference>
<keyword evidence="4" id="KW-0732">Signal</keyword>
<keyword evidence="5" id="KW-0472">Membrane</keyword>
<dbReference type="KEGG" id="foc:113216042"/>
<dbReference type="Proteomes" id="UP000504606">
    <property type="component" value="Unplaced"/>
</dbReference>
<proteinExistence type="inferred from homology"/>
<dbReference type="InterPro" id="IPR020519">
    <property type="entry name" value="DIPK2A/B"/>
</dbReference>
<keyword evidence="3" id="KW-0964">Secreted</keyword>
<evidence type="ECO:0000313" key="7">
    <source>
        <dbReference type="Proteomes" id="UP000504606"/>
    </source>
</evidence>
<dbReference type="PANTHER" id="PTHR32073:SF7">
    <property type="entry name" value="GH11358P"/>
    <property type="match status" value="1"/>
</dbReference>
<feature type="domain" description="FAM69 protein-kinase" evidence="6">
    <location>
        <begin position="205"/>
        <end position="401"/>
    </location>
</feature>
<keyword evidence="5" id="KW-1133">Transmembrane helix</keyword>
<keyword evidence="5" id="KW-0812">Transmembrane</keyword>
<evidence type="ECO:0000256" key="4">
    <source>
        <dbReference type="ARBA" id="ARBA00022729"/>
    </source>
</evidence>
<dbReference type="Pfam" id="PF12260">
    <property type="entry name" value="PIP49_C"/>
    <property type="match status" value="1"/>
</dbReference>
<evidence type="ECO:0000256" key="2">
    <source>
        <dbReference type="ARBA" id="ARBA00006338"/>
    </source>
</evidence>
<dbReference type="RefSeq" id="XP_052120963.1">
    <property type="nucleotide sequence ID" value="XM_052265003.1"/>
</dbReference>